<dbReference type="Proteomes" id="UP000765509">
    <property type="component" value="Unassembled WGS sequence"/>
</dbReference>
<accession>A0A9Q3FN99</accession>
<dbReference type="EMBL" id="AVOT02047856">
    <property type="protein sequence ID" value="MBW0543123.1"/>
    <property type="molecule type" value="Genomic_DNA"/>
</dbReference>
<name>A0A9Q3FN99_9BASI</name>
<proteinExistence type="predicted"/>
<evidence type="ECO:0000313" key="1">
    <source>
        <dbReference type="EMBL" id="MBW0543123.1"/>
    </source>
</evidence>
<keyword evidence="2" id="KW-1185">Reference proteome</keyword>
<protein>
    <submittedName>
        <fullName evidence="1">Uncharacterized protein</fullName>
    </submittedName>
</protein>
<gene>
    <name evidence="1" type="ORF">O181_082838</name>
</gene>
<reference evidence="1" key="1">
    <citation type="submission" date="2021-03" db="EMBL/GenBank/DDBJ databases">
        <title>Draft genome sequence of rust myrtle Austropuccinia psidii MF-1, a brazilian biotype.</title>
        <authorList>
            <person name="Quecine M.C."/>
            <person name="Pachon D.M.R."/>
            <person name="Bonatelli M.L."/>
            <person name="Correr F.H."/>
            <person name="Franceschini L.M."/>
            <person name="Leite T.F."/>
            <person name="Margarido G.R.A."/>
            <person name="Almeida C.A."/>
            <person name="Ferrarezi J.A."/>
            <person name="Labate C.A."/>
        </authorList>
    </citation>
    <scope>NUCLEOTIDE SEQUENCE</scope>
    <source>
        <strain evidence="1">MF-1</strain>
    </source>
</reference>
<dbReference type="AlphaFoldDB" id="A0A9Q3FN99"/>
<evidence type="ECO:0000313" key="2">
    <source>
        <dbReference type="Proteomes" id="UP000765509"/>
    </source>
</evidence>
<comment type="caution">
    <text evidence="1">The sequence shown here is derived from an EMBL/GenBank/DDBJ whole genome shotgun (WGS) entry which is preliminary data.</text>
</comment>
<sequence length="88" mass="9669">MGIGPQTLVHLSPSLYLEPVTNAKCQYHNQSTKPPHLQMEYPEVASGVGASEPGNSLPKEPSFLLHKYSLMLEFGAPGNWKGFFPTNK</sequence>
<organism evidence="1 2">
    <name type="scientific">Austropuccinia psidii MF-1</name>
    <dbReference type="NCBI Taxonomy" id="1389203"/>
    <lineage>
        <taxon>Eukaryota</taxon>
        <taxon>Fungi</taxon>
        <taxon>Dikarya</taxon>
        <taxon>Basidiomycota</taxon>
        <taxon>Pucciniomycotina</taxon>
        <taxon>Pucciniomycetes</taxon>
        <taxon>Pucciniales</taxon>
        <taxon>Sphaerophragmiaceae</taxon>
        <taxon>Austropuccinia</taxon>
    </lineage>
</organism>